<accession>A0A7V5XFB4</accession>
<reference evidence="1" key="1">
    <citation type="journal article" date="2020" name="mSystems">
        <title>Genome- and Community-Level Interaction Insights into Carbon Utilization and Element Cycling Functions of Hydrothermarchaeota in Hydrothermal Sediment.</title>
        <authorList>
            <person name="Zhou Z."/>
            <person name="Liu Y."/>
            <person name="Xu W."/>
            <person name="Pan J."/>
            <person name="Luo Z.H."/>
            <person name="Li M."/>
        </authorList>
    </citation>
    <scope>NUCLEOTIDE SEQUENCE [LARGE SCALE GENOMIC DNA]</scope>
    <source>
        <strain evidence="1">SpSt-106</strain>
    </source>
</reference>
<name>A0A7V5XFB4_9BACT</name>
<dbReference type="EMBL" id="DRWR01000021">
    <property type="protein sequence ID" value="HHQ15419.1"/>
    <property type="molecule type" value="Genomic_DNA"/>
</dbReference>
<dbReference type="AlphaFoldDB" id="A0A7V5XFB4"/>
<gene>
    <name evidence="1" type="ORF">ENM15_01160</name>
</gene>
<evidence type="ECO:0000313" key="1">
    <source>
        <dbReference type="EMBL" id="HHQ15419.1"/>
    </source>
</evidence>
<proteinExistence type="predicted"/>
<comment type="caution">
    <text evidence="1">The sequence shown here is derived from an EMBL/GenBank/DDBJ whole genome shotgun (WGS) entry which is preliminary data.</text>
</comment>
<sequence length="366" mass="42905">MEDKITLYPSNWLYNAGVVGFLGVLEYNKINFELNDYVSIERPAIEKSYNGIFKYHQEVLKERFSITGRNLRYPNYIQPKQRNFFENHYIKCLPQVNKTSNKTCSWCEGYFIPPTSLNRIKNEFVGNFNKFMEQREKFQGIHFAGLGAAITEVPNSFWNLNFSIPICHLCSYLVIFNHLAFIKTSEGEIFINAPSFKLIWDLNKFTENILQKSKEYEIKKILGSSLLQWAIKRRALLGAWTMMNIEVIVKRDGIIDYFDLPQNITKVLLDSEIASLIERIEEEKIFDLILRGKFSEIENANYFVLKTILKLKNKEKISENDPIKKYFSLPQNLNNPKILEKFLNYLQKVSKILPELYVKILEKIGG</sequence>
<evidence type="ECO:0008006" key="2">
    <source>
        <dbReference type="Google" id="ProtNLM"/>
    </source>
</evidence>
<protein>
    <recommendedName>
        <fullName evidence="2">Type I-B CRISPR-associated protein Cas8b1/Cst1</fullName>
    </recommendedName>
</protein>
<organism evidence="1">
    <name type="scientific">Thermodesulfobacterium geofontis</name>
    <dbReference type="NCBI Taxonomy" id="1295609"/>
    <lineage>
        <taxon>Bacteria</taxon>
        <taxon>Pseudomonadati</taxon>
        <taxon>Thermodesulfobacteriota</taxon>
        <taxon>Thermodesulfobacteria</taxon>
        <taxon>Thermodesulfobacteriales</taxon>
        <taxon>Thermodesulfobacteriaceae</taxon>
        <taxon>Thermodesulfobacterium</taxon>
    </lineage>
</organism>